<dbReference type="AlphaFoldDB" id="A0AAD4PMZ6"/>
<dbReference type="EMBL" id="JAJJHW010001127">
    <property type="protein sequence ID" value="KAH8378210.1"/>
    <property type="molecule type" value="Genomic_DNA"/>
</dbReference>
<keyword evidence="2" id="KW-1185">Reference proteome</keyword>
<dbReference type="Proteomes" id="UP001200034">
    <property type="component" value="Unassembled WGS sequence"/>
</dbReference>
<protein>
    <submittedName>
        <fullName evidence="1">Uncharacterized protein</fullName>
    </submittedName>
</protein>
<accession>A0AAD4PMZ6</accession>
<reference evidence="1" key="1">
    <citation type="journal article" date="2021" name="Mol. Ecol. Resour.">
        <title>Phylogenomic analyses of the genus Drosophila reveals genomic signals of climate adaptation.</title>
        <authorList>
            <person name="Li F."/>
            <person name="Rane R.V."/>
            <person name="Luria V."/>
            <person name="Xiong Z."/>
            <person name="Chen J."/>
            <person name="Li Z."/>
            <person name="Catullo R.A."/>
            <person name="Griffin P.C."/>
            <person name="Schiffer M."/>
            <person name="Pearce S."/>
            <person name="Lee S.F."/>
            <person name="McElroy K."/>
            <person name="Stocker A."/>
            <person name="Shirriffs J."/>
            <person name="Cockerell F."/>
            <person name="Coppin C."/>
            <person name="Sgro C.M."/>
            <person name="Karger A."/>
            <person name="Cain J.W."/>
            <person name="Weber J.A."/>
            <person name="Santpere G."/>
            <person name="Kirschner M.W."/>
            <person name="Hoffmann A.A."/>
            <person name="Oakeshott J.G."/>
            <person name="Zhang G."/>
        </authorList>
    </citation>
    <scope>NUCLEOTIDE SEQUENCE</scope>
    <source>
        <strain evidence="1">BGI-SZ-2011g</strain>
    </source>
</reference>
<sequence length="68" mass="8234">TRNMSEVSFASPRQYAGLYTEIRAWLTAPNLSAKESEHRKELLQLRLLMLDKIDEEYYIRRYIKLRTR</sequence>
<organism evidence="1 2">
    <name type="scientific">Drosophila rubida</name>
    <dbReference type="NCBI Taxonomy" id="30044"/>
    <lineage>
        <taxon>Eukaryota</taxon>
        <taxon>Metazoa</taxon>
        <taxon>Ecdysozoa</taxon>
        <taxon>Arthropoda</taxon>
        <taxon>Hexapoda</taxon>
        <taxon>Insecta</taxon>
        <taxon>Pterygota</taxon>
        <taxon>Neoptera</taxon>
        <taxon>Endopterygota</taxon>
        <taxon>Diptera</taxon>
        <taxon>Brachycera</taxon>
        <taxon>Muscomorpha</taxon>
        <taxon>Ephydroidea</taxon>
        <taxon>Drosophilidae</taxon>
        <taxon>Drosophila</taxon>
    </lineage>
</organism>
<proteinExistence type="predicted"/>
<name>A0AAD4PMZ6_9MUSC</name>
<comment type="caution">
    <text evidence="1">The sequence shown here is derived from an EMBL/GenBank/DDBJ whole genome shotgun (WGS) entry which is preliminary data.</text>
</comment>
<gene>
    <name evidence="1" type="ORF">KR093_010081</name>
</gene>
<evidence type="ECO:0000313" key="1">
    <source>
        <dbReference type="EMBL" id="KAH8378210.1"/>
    </source>
</evidence>
<evidence type="ECO:0000313" key="2">
    <source>
        <dbReference type="Proteomes" id="UP001200034"/>
    </source>
</evidence>
<feature type="non-terminal residue" evidence="1">
    <location>
        <position position="1"/>
    </location>
</feature>
<feature type="non-terminal residue" evidence="1">
    <location>
        <position position="68"/>
    </location>
</feature>